<feature type="transmembrane region" description="Helical" evidence="1">
    <location>
        <begin position="132"/>
        <end position="156"/>
    </location>
</feature>
<evidence type="ECO:0000313" key="3">
    <source>
        <dbReference type="Proteomes" id="UP000077115"/>
    </source>
</evidence>
<dbReference type="OrthoDB" id="2153608at2759"/>
<reference evidence="2 3" key="2">
    <citation type="submission" date="2016-05" db="EMBL/GenBank/DDBJ databases">
        <title>Lineage-specific infection strategies underlie the spectrum of fungal disease in amphibians.</title>
        <authorList>
            <person name="Cuomo C.A."/>
            <person name="Farrer R.A."/>
            <person name="James T."/>
            <person name="Longcore J."/>
            <person name="Birren B."/>
        </authorList>
    </citation>
    <scope>NUCLEOTIDE SEQUENCE [LARGE SCALE GENOMIC DNA]</scope>
    <source>
        <strain evidence="2 3">JEL423</strain>
    </source>
</reference>
<protein>
    <submittedName>
        <fullName evidence="2">Uncharacterized protein</fullName>
    </submittedName>
</protein>
<dbReference type="Proteomes" id="UP000077115">
    <property type="component" value="Unassembled WGS sequence"/>
</dbReference>
<feature type="transmembrane region" description="Helical" evidence="1">
    <location>
        <begin position="26"/>
        <end position="46"/>
    </location>
</feature>
<sequence length="163" mass="18082">MVSNTSVGGGGLLGHDTFASSETQFIAVWIATFIFFILWLLSLFLLPVIEALASKAHEESVEERESETVPPASASTMTRSSRDAFLILLATTLANQSGHGHTYYTLSITWASFSLLVVWIFVRMLIPEAARFMWWLDMLVFFPVLALQIANFGLAFSNAPSMR</sequence>
<evidence type="ECO:0000313" key="2">
    <source>
        <dbReference type="EMBL" id="OAJ44465.1"/>
    </source>
</evidence>
<proteinExistence type="predicted"/>
<organism evidence="2 3">
    <name type="scientific">Batrachochytrium dendrobatidis (strain JEL423)</name>
    <dbReference type="NCBI Taxonomy" id="403673"/>
    <lineage>
        <taxon>Eukaryota</taxon>
        <taxon>Fungi</taxon>
        <taxon>Fungi incertae sedis</taxon>
        <taxon>Chytridiomycota</taxon>
        <taxon>Chytridiomycota incertae sedis</taxon>
        <taxon>Chytridiomycetes</taxon>
        <taxon>Rhizophydiales</taxon>
        <taxon>Rhizophydiales incertae sedis</taxon>
        <taxon>Batrachochytrium</taxon>
    </lineage>
</organism>
<keyword evidence="1" id="KW-0472">Membrane</keyword>
<gene>
    <name evidence="2" type="ORF">BDEG_27690</name>
</gene>
<name>A0A177WXW3_BATDL</name>
<reference evidence="2 3" key="1">
    <citation type="submission" date="2006-10" db="EMBL/GenBank/DDBJ databases">
        <title>The Genome Sequence of Batrachochytrium dendrobatidis JEL423.</title>
        <authorList>
            <consortium name="The Broad Institute Genome Sequencing Platform"/>
            <person name="Birren B."/>
            <person name="Lander E."/>
            <person name="Galagan J."/>
            <person name="Cuomo C."/>
            <person name="Devon K."/>
            <person name="Jaffe D."/>
            <person name="Butler J."/>
            <person name="Alvarez P."/>
            <person name="Gnerre S."/>
            <person name="Grabherr M."/>
            <person name="Kleber M."/>
            <person name="Mauceli E."/>
            <person name="Brockman W."/>
            <person name="Young S."/>
            <person name="LaButti K."/>
            <person name="Sykes S."/>
            <person name="DeCaprio D."/>
            <person name="Crawford M."/>
            <person name="Koehrsen M."/>
            <person name="Engels R."/>
            <person name="Montgomery P."/>
            <person name="Pearson M."/>
            <person name="Howarth C."/>
            <person name="Larson L."/>
            <person name="White J."/>
            <person name="O'Leary S."/>
            <person name="Kodira C."/>
            <person name="Zeng Q."/>
            <person name="Yandava C."/>
            <person name="Alvarado L."/>
            <person name="Longcore J."/>
            <person name="James T."/>
        </authorList>
    </citation>
    <scope>NUCLEOTIDE SEQUENCE [LARGE SCALE GENOMIC DNA]</scope>
    <source>
        <strain evidence="2 3">JEL423</strain>
    </source>
</reference>
<evidence type="ECO:0000256" key="1">
    <source>
        <dbReference type="SAM" id="Phobius"/>
    </source>
</evidence>
<dbReference type="EMBL" id="DS022312">
    <property type="protein sequence ID" value="OAJ44465.1"/>
    <property type="molecule type" value="Genomic_DNA"/>
</dbReference>
<dbReference type="AlphaFoldDB" id="A0A177WXW3"/>
<feature type="transmembrane region" description="Helical" evidence="1">
    <location>
        <begin position="103"/>
        <end position="126"/>
    </location>
</feature>
<keyword evidence="1" id="KW-1133">Transmembrane helix</keyword>
<accession>A0A177WXW3</accession>
<dbReference type="VEuPathDB" id="FungiDB:BDEG_27690"/>
<keyword evidence="1" id="KW-0812">Transmembrane</keyword>